<dbReference type="InterPro" id="IPR013320">
    <property type="entry name" value="ConA-like_dom_sf"/>
</dbReference>
<name>A0A1I5HP80_9FIRM</name>
<dbReference type="InterPro" id="IPR006710">
    <property type="entry name" value="Glyco_hydro_43"/>
</dbReference>
<evidence type="ECO:0000256" key="6">
    <source>
        <dbReference type="RuleBase" id="RU361187"/>
    </source>
</evidence>
<evidence type="ECO:0000313" key="9">
    <source>
        <dbReference type="Proteomes" id="UP000198806"/>
    </source>
</evidence>
<dbReference type="AlphaFoldDB" id="A0A1I5HP80"/>
<dbReference type="GO" id="GO:0004553">
    <property type="term" value="F:hydrolase activity, hydrolyzing O-glycosyl compounds"/>
    <property type="evidence" value="ECO:0007669"/>
    <property type="project" value="InterPro"/>
</dbReference>
<feature type="active site" description="Proton donor" evidence="4">
    <location>
        <position position="203"/>
    </location>
</feature>
<dbReference type="Pfam" id="PF04616">
    <property type="entry name" value="Glyco_hydro_43"/>
    <property type="match status" value="1"/>
</dbReference>
<protein>
    <submittedName>
        <fullName evidence="8">Beta-xylosidase</fullName>
    </submittedName>
</protein>
<dbReference type="Gene3D" id="2.115.10.20">
    <property type="entry name" value="Glycosyl hydrolase domain, family 43"/>
    <property type="match status" value="1"/>
</dbReference>
<keyword evidence="3 6" id="KW-0326">Glycosidase</keyword>
<dbReference type="CDD" id="cd09001">
    <property type="entry name" value="GH43_FsAxh1-like"/>
    <property type="match status" value="1"/>
</dbReference>
<dbReference type="InterPro" id="IPR023296">
    <property type="entry name" value="Glyco_hydro_beta-prop_sf"/>
</dbReference>
<dbReference type="Pfam" id="PF17851">
    <property type="entry name" value="GH43_C2"/>
    <property type="match status" value="1"/>
</dbReference>
<feature type="site" description="Important for catalytic activity, responsible for pKa modulation of the active site Glu and correct orientation of both the proton donor and substrate" evidence="5">
    <location>
        <position position="145"/>
    </location>
</feature>
<keyword evidence="9" id="KW-1185">Reference proteome</keyword>
<organism evidence="8 9">
    <name type="scientific">Anaerocolumna aminovalerica</name>
    <dbReference type="NCBI Taxonomy" id="1527"/>
    <lineage>
        <taxon>Bacteria</taxon>
        <taxon>Bacillati</taxon>
        <taxon>Bacillota</taxon>
        <taxon>Clostridia</taxon>
        <taxon>Lachnospirales</taxon>
        <taxon>Lachnospiraceae</taxon>
        <taxon>Anaerocolumna</taxon>
    </lineage>
</organism>
<accession>A0A1I5HP80</accession>
<feature type="domain" description="Beta-xylosidase C-terminal Concanavalin A-like" evidence="7">
    <location>
        <begin position="331"/>
        <end position="531"/>
    </location>
</feature>
<keyword evidence="2 6" id="KW-0378">Hydrolase</keyword>
<dbReference type="Proteomes" id="UP000198806">
    <property type="component" value="Unassembled WGS sequence"/>
</dbReference>
<dbReference type="SUPFAM" id="SSF49899">
    <property type="entry name" value="Concanavalin A-like lectins/glucanases"/>
    <property type="match status" value="1"/>
</dbReference>
<proteinExistence type="inferred from homology"/>
<evidence type="ECO:0000313" key="8">
    <source>
        <dbReference type="EMBL" id="SFO50087.1"/>
    </source>
</evidence>
<dbReference type="STRING" id="1527.SAMN04489757_13233"/>
<comment type="similarity">
    <text evidence="1 6">Belongs to the glycosyl hydrolase 43 family.</text>
</comment>
<dbReference type="RefSeq" id="WP_242961025.1">
    <property type="nucleotide sequence ID" value="NZ_BAABFM010000046.1"/>
</dbReference>
<evidence type="ECO:0000256" key="5">
    <source>
        <dbReference type="PIRSR" id="PIRSR606710-2"/>
    </source>
</evidence>
<dbReference type="InterPro" id="IPR051795">
    <property type="entry name" value="Glycosyl_Hydrlase_43"/>
</dbReference>
<evidence type="ECO:0000256" key="1">
    <source>
        <dbReference type="ARBA" id="ARBA00009865"/>
    </source>
</evidence>
<evidence type="ECO:0000259" key="7">
    <source>
        <dbReference type="Pfam" id="PF17851"/>
    </source>
</evidence>
<evidence type="ECO:0000256" key="2">
    <source>
        <dbReference type="ARBA" id="ARBA00022801"/>
    </source>
</evidence>
<evidence type="ECO:0000256" key="4">
    <source>
        <dbReference type="PIRSR" id="PIRSR606710-1"/>
    </source>
</evidence>
<evidence type="ECO:0000256" key="3">
    <source>
        <dbReference type="ARBA" id="ARBA00023295"/>
    </source>
</evidence>
<feature type="active site" description="Proton acceptor" evidence="4">
    <location>
        <position position="38"/>
    </location>
</feature>
<sequence>MSNYRESRGTFMGEKLLWKADLGDGSFRNPILFADYSDPDVIRVGDTYYMTASSFNYTPGLPLLISKDLVNWKLKNYAVENINYDTYKNPAHAKGIWAPAIRFHHNKFYIYYGMPDEGIFMVSAENPLGKWSVPICVLEGKGLIDPCPFWDEDGNAYVIHGYANSRIGFKSILGIFPMSYNGEKAIGEDKFIFNGTKTQPTIEGPKIYKRDGYYYIFAPAGGVKTGWQTVLRSENINGPYDERIVMHQGATSINGPHQGGLVDTPSNEEWFLHFQDKGVYGRIVHLQPVRWRDGWPVIGESPEETSLGEPVLIHKKPGGNPVWDPAYLDASDDFKKKELSLQWQWLGNHRQEFYSLSERMGYLRMYSLNPSGNDPVTLWQSSNVLTQKIVCPSFKAEIKMGIQGLGEKEQAGMVLMGGQYAYLAVRKKQNNLSVVYVESFGEKDVREEKVIMERLISNDISEIIIKLIFHENKGEPVAGFCFSVNDGTYIETGYTFVPSKHTWVGSRLGLFSIALDNKEKHGYADFAYLKVDAFEG</sequence>
<dbReference type="PANTHER" id="PTHR42812">
    <property type="entry name" value="BETA-XYLOSIDASE"/>
    <property type="match status" value="1"/>
</dbReference>
<dbReference type="EMBL" id="FOWD01000032">
    <property type="protein sequence ID" value="SFO50087.1"/>
    <property type="molecule type" value="Genomic_DNA"/>
</dbReference>
<dbReference type="Gene3D" id="2.60.120.200">
    <property type="match status" value="1"/>
</dbReference>
<dbReference type="PANTHER" id="PTHR42812:SF12">
    <property type="entry name" value="BETA-XYLOSIDASE-RELATED"/>
    <property type="match status" value="1"/>
</dbReference>
<dbReference type="SUPFAM" id="SSF75005">
    <property type="entry name" value="Arabinanase/levansucrase/invertase"/>
    <property type="match status" value="1"/>
</dbReference>
<gene>
    <name evidence="8" type="ORF">SAMN04489757_13233</name>
</gene>
<dbReference type="GO" id="GO:0005975">
    <property type="term" value="P:carbohydrate metabolic process"/>
    <property type="evidence" value="ECO:0007669"/>
    <property type="project" value="InterPro"/>
</dbReference>
<dbReference type="InterPro" id="IPR041542">
    <property type="entry name" value="GH43_C2"/>
</dbReference>
<reference evidence="8 9" key="1">
    <citation type="submission" date="2016-10" db="EMBL/GenBank/DDBJ databases">
        <authorList>
            <person name="de Groot N.N."/>
        </authorList>
    </citation>
    <scope>NUCLEOTIDE SEQUENCE [LARGE SCALE GENOMIC DNA]</scope>
    <source>
        <strain evidence="8 9">DSM 1283</strain>
    </source>
</reference>